<evidence type="ECO:0000256" key="5">
    <source>
        <dbReference type="ARBA" id="ARBA00022989"/>
    </source>
</evidence>
<feature type="transmembrane region" description="Helical" evidence="8">
    <location>
        <begin position="215"/>
        <end position="235"/>
    </location>
</feature>
<organism evidence="10 11">
    <name type="scientific">Lipomyces tetrasporus</name>
    <dbReference type="NCBI Taxonomy" id="54092"/>
    <lineage>
        <taxon>Eukaryota</taxon>
        <taxon>Fungi</taxon>
        <taxon>Dikarya</taxon>
        <taxon>Ascomycota</taxon>
        <taxon>Saccharomycotina</taxon>
        <taxon>Lipomycetes</taxon>
        <taxon>Lipomycetales</taxon>
        <taxon>Lipomycetaceae</taxon>
        <taxon>Lipomyces</taxon>
    </lineage>
</organism>
<feature type="domain" description="Major facilitator superfamily (MFS) profile" evidence="9">
    <location>
        <begin position="45"/>
        <end position="506"/>
    </location>
</feature>
<dbReference type="FunFam" id="1.20.1250.20:FF:000026">
    <property type="entry name" value="MFS quinate transporter QutD"/>
    <property type="match status" value="1"/>
</dbReference>
<keyword evidence="5 8" id="KW-1133">Transmembrane helix</keyword>
<evidence type="ECO:0000256" key="2">
    <source>
        <dbReference type="ARBA" id="ARBA00010992"/>
    </source>
</evidence>
<comment type="similarity">
    <text evidence="2 7">Belongs to the major facilitator superfamily. Sugar transporter (TC 2.A.1.1) family.</text>
</comment>
<evidence type="ECO:0000313" key="10">
    <source>
        <dbReference type="EMBL" id="KAJ8100124.1"/>
    </source>
</evidence>
<feature type="transmembrane region" description="Helical" evidence="8">
    <location>
        <begin position="482"/>
        <end position="502"/>
    </location>
</feature>
<dbReference type="Gene3D" id="1.20.1250.20">
    <property type="entry name" value="MFS general substrate transporter like domains"/>
    <property type="match status" value="1"/>
</dbReference>
<feature type="transmembrane region" description="Helical" evidence="8">
    <location>
        <begin position="174"/>
        <end position="192"/>
    </location>
</feature>
<feature type="transmembrane region" description="Helical" evidence="8">
    <location>
        <begin position="381"/>
        <end position="404"/>
    </location>
</feature>
<dbReference type="AlphaFoldDB" id="A0AAD7QRG9"/>
<evidence type="ECO:0000256" key="6">
    <source>
        <dbReference type="ARBA" id="ARBA00023136"/>
    </source>
</evidence>
<keyword evidence="11" id="KW-1185">Reference proteome</keyword>
<dbReference type="InterPro" id="IPR020846">
    <property type="entry name" value="MFS_dom"/>
</dbReference>
<comment type="subcellular location">
    <subcellularLocation>
        <location evidence="1">Membrane</location>
        <topology evidence="1">Multi-pass membrane protein</topology>
    </subcellularLocation>
</comment>
<dbReference type="Pfam" id="PF00083">
    <property type="entry name" value="Sugar_tr"/>
    <property type="match status" value="1"/>
</dbReference>
<protein>
    <submittedName>
        <fullName evidence="10">General substrate transporter</fullName>
    </submittedName>
</protein>
<feature type="transmembrane region" description="Helical" evidence="8">
    <location>
        <begin position="416"/>
        <end position="441"/>
    </location>
</feature>
<feature type="transmembrane region" description="Helical" evidence="8">
    <location>
        <begin position="453"/>
        <end position="476"/>
    </location>
</feature>
<dbReference type="GO" id="GO:0016020">
    <property type="term" value="C:membrane"/>
    <property type="evidence" value="ECO:0007669"/>
    <property type="project" value="UniProtKB-SubCell"/>
</dbReference>
<proteinExistence type="inferred from homology"/>
<evidence type="ECO:0000256" key="8">
    <source>
        <dbReference type="SAM" id="Phobius"/>
    </source>
</evidence>
<dbReference type="InterPro" id="IPR050360">
    <property type="entry name" value="MFS_Sugar_Transporters"/>
</dbReference>
<dbReference type="InterPro" id="IPR005828">
    <property type="entry name" value="MFS_sugar_transport-like"/>
</dbReference>
<evidence type="ECO:0000256" key="3">
    <source>
        <dbReference type="ARBA" id="ARBA00022448"/>
    </source>
</evidence>
<feature type="transmembrane region" description="Helical" evidence="8">
    <location>
        <begin position="42"/>
        <end position="58"/>
    </location>
</feature>
<keyword evidence="4 8" id="KW-0812">Transmembrane</keyword>
<sequence>MSDEKIVRMIRSSSVDDISSSVDLDSAYGPSGFRGLLKSSNILFYSLFASLGGFLFGYDQGVISGVLVMHDFEARFPRVGGNGDLQGWVVSIMQLGAFVGALINSPLADRLSRRYSVAVACVAFLIGSVLQAAAVDNSMLFIGRFIGGIGLGQISMGVPLWIGEVAPPNLRGSAVTLQQFAIACGIMISFWLDYGTQYIGGIGEGQSQAAWRLPFALRVVPALTLLTGCFFVLPFSPRWLVKVGREHEALTVLSRLRKMPENHPIVQAEIMQIKAGARFDALTIKEKFPNAKTPAQIAFQQYKELFTQKHLSRRLFVACFMQFLQQFTGVNAIIYYAPKMFKSIGLSGNSVSLLATGVVGIINVVATVPAIGIVDNFGRRVVLMVGALFMSLSHFIIATLYAIYEHSWADHLSAGWAAAAFVWFFVFNFAYSVGCIAWIYPTEIFPLGVRAQAMGIAISVNWISNFVIGLITPIMLSQFKFGTFYFFFAFTMILFCWVLLFLPETKGVPMEEMDRLWGGNEGKETADRMARIQQELKCESRNVPIYRKTGSYSDDLDIELQDQY</sequence>
<accession>A0AAD7QRG9</accession>
<dbReference type="GO" id="GO:0005351">
    <property type="term" value="F:carbohydrate:proton symporter activity"/>
    <property type="evidence" value="ECO:0007669"/>
    <property type="project" value="TreeGrafter"/>
</dbReference>
<feature type="transmembrane region" description="Helical" evidence="8">
    <location>
        <begin position="141"/>
        <end position="162"/>
    </location>
</feature>
<evidence type="ECO:0000313" key="11">
    <source>
        <dbReference type="Proteomes" id="UP001217417"/>
    </source>
</evidence>
<evidence type="ECO:0000256" key="4">
    <source>
        <dbReference type="ARBA" id="ARBA00022692"/>
    </source>
</evidence>
<dbReference type="RefSeq" id="XP_056043574.1">
    <property type="nucleotide sequence ID" value="XM_056190527.1"/>
</dbReference>
<dbReference type="PROSITE" id="PS00216">
    <property type="entry name" value="SUGAR_TRANSPORT_1"/>
    <property type="match status" value="1"/>
</dbReference>
<reference evidence="10" key="1">
    <citation type="submission" date="2023-03" db="EMBL/GenBank/DDBJ databases">
        <title>Near-Complete genome sequence of Lipomyces tetrasporous NRRL Y-64009, an oleaginous yeast capable of growing on lignocellulosic hydrolysates.</title>
        <authorList>
            <consortium name="Lawrence Berkeley National Laboratory"/>
            <person name="Jagtap S.S."/>
            <person name="Liu J.-J."/>
            <person name="Walukiewicz H.E."/>
            <person name="Pangilinan J."/>
            <person name="Lipzen A."/>
            <person name="Ahrendt S."/>
            <person name="Koriabine M."/>
            <person name="Cobaugh K."/>
            <person name="Salamov A."/>
            <person name="Yoshinaga Y."/>
            <person name="Ng V."/>
            <person name="Daum C."/>
            <person name="Grigoriev I.V."/>
            <person name="Slininger P.J."/>
            <person name="Dien B.S."/>
            <person name="Jin Y.-S."/>
            <person name="Rao C.V."/>
        </authorList>
    </citation>
    <scope>NUCLEOTIDE SEQUENCE</scope>
    <source>
        <strain evidence="10">NRRL Y-64009</strain>
    </source>
</reference>
<dbReference type="InterPro" id="IPR036259">
    <property type="entry name" value="MFS_trans_sf"/>
</dbReference>
<feature type="transmembrane region" description="Helical" evidence="8">
    <location>
        <begin position="350"/>
        <end position="374"/>
    </location>
</feature>
<feature type="transmembrane region" description="Helical" evidence="8">
    <location>
        <begin position="315"/>
        <end position="338"/>
    </location>
</feature>
<dbReference type="GeneID" id="80885693"/>
<dbReference type="PRINTS" id="PR00171">
    <property type="entry name" value="SUGRTRNSPORT"/>
</dbReference>
<dbReference type="EMBL" id="JARPMG010000006">
    <property type="protein sequence ID" value="KAJ8100124.1"/>
    <property type="molecule type" value="Genomic_DNA"/>
</dbReference>
<name>A0AAD7QRG9_9ASCO</name>
<dbReference type="Proteomes" id="UP001217417">
    <property type="component" value="Unassembled WGS sequence"/>
</dbReference>
<dbReference type="PROSITE" id="PS50850">
    <property type="entry name" value="MFS"/>
    <property type="match status" value="1"/>
</dbReference>
<feature type="transmembrane region" description="Helical" evidence="8">
    <location>
        <begin position="85"/>
        <end position="103"/>
    </location>
</feature>
<dbReference type="NCBIfam" id="TIGR00879">
    <property type="entry name" value="SP"/>
    <property type="match status" value="1"/>
</dbReference>
<keyword evidence="3 7" id="KW-0813">Transport</keyword>
<dbReference type="InterPro" id="IPR003663">
    <property type="entry name" value="Sugar/inositol_transpt"/>
</dbReference>
<evidence type="ECO:0000256" key="1">
    <source>
        <dbReference type="ARBA" id="ARBA00004141"/>
    </source>
</evidence>
<dbReference type="PANTHER" id="PTHR48022">
    <property type="entry name" value="PLASTIDIC GLUCOSE TRANSPORTER 4"/>
    <property type="match status" value="1"/>
</dbReference>
<evidence type="ECO:0000256" key="7">
    <source>
        <dbReference type="RuleBase" id="RU003346"/>
    </source>
</evidence>
<dbReference type="InterPro" id="IPR005829">
    <property type="entry name" value="Sugar_transporter_CS"/>
</dbReference>
<gene>
    <name evidence="10" type="ORF">POJ06DRAFT_296020</name>
</gene>
<evidence type="ECO:0000259" key="9">
    <source>
        <dbReference type="PROSITE" id="PS50850"/>
    </source>
</evidence>
<feature type="transmembrane region" description="Helical" evidence="8">
    <location>
        <begin position="115"/>
        <end position="135"/>
    </location>
</feature>
<keyword evidence="6 8" id="KW-0472">Membrane</keyword>
<dbReference type="PANTHER" id="PTHR48022:SF2">
    <property type="entry name" value="PLASTIDIC GLUCOSE TRANSPORTER 4"/>
    <property type="match status" value="1"/>
</dbReference>
<comment type="caution">
    <text evidence="10">The sequence shown here is derived from an EMBL/GenBank/DDBJ whole genome shotgun (WGS) entry which is preliminary data.</text>
</comment>
<dbReference type="SUPFAM" id="SSF103473">
    <property type="entry name" value="MFS general substrate transporter"/>
    <property type="match status" value="1"/>
</dbReference>